<evidence type="ECO:0000259" key="1">
    <source>
        <dbReference type="PROSITE" id="PS51664"/>
    </source>
</evidence>
<name>A0ABW7GA78_9BURK</name>
<dbReference type="NCBIfam" id="TIGR03882">
    <property type="entry name" value="cyclo_dehyd_2"/>
    <property type="match status" value="1"/>
</dbReference>
<dbReference type="PANTHER" id="PTHR37809:SF1">
    <property type="entry name" value="RIBOSOMAL PROTEIN S12 METHYLTHIOTRANSFERASE ACCESSORY FACTOR YCAO"/>
    <property type="match status" value="1"/>
</dbReference>
<dbReference type="PROSITE" id="PS51664">
    <property type="entry name" value="YCAO"/>
    <property type="match status" value="1"/>
</dbReference>
<dbReference type="NCBIfam" id="TIGR03604">
    <property type="entry name" value="TOMM_cyclo_SagD"/>
    <property type="match status" value="1"/>
</dbReference>
<dbReference type="InterPro" id="IPR027624">
    <property type="entry name" value="TOMM_cyclo_SagD"/>
</dbReference>
<gene>
    <name evidence="2" type="ORF">ACG00X_18485</name>
</gene>
<dbReference type="InterPro" id="IPR003776">
    <property type="entry name" value="YcaO-like_dom"/>
</dbReference>
<dbReference type="InterPro" id="IPR022291">
    <property type="entry name" value="Bacteriocin_synth_cyclodeHase"/>
</dbReference>
<dbReference type="Proteomes" id="UP001606305">
    <property type="component" value="Unassembled WGS sequence"/>
</dbReference>
<proteinExistence type="predicted"/>
<dbReference type="RefSeq" id="WP_394490191.1">
    <property type="nucleotide sequence ID" value="NZ_JBIGIA010000015.1"/>
</dbReference>
<dbReference type="Gene3D" id="3.30.160.660">
    <property type="match status" value="1"/>
</dbReference>
<evidence type="ECO:0000313" key="3">
    <source>
        <dbReference type="Proteomes" id="UP001606305"/>
    </source>
</evidence>
<dbReference type="Pfam" id="PF02624">
    <property type="entry name" value="YcaO"/>
    <property type="match status" value="1"/>
</dbReference>
<organism evidence="2 3">
    <name type="scientific">Pelomonas nitida</name>
    <dbReference type="NCBI Taxonomy" id="3299027"/>
    <lineage>
        <taxon>Bacteria</taxon>
        <taxon>Pseudomonadati</taxon>
        <taxon>Pseudomonadota</taxon>
        <taxon>Betaproteobacteria</taxon>
        <taxon>Burkholderiales</taxon>
        <taxon>Sphaerotilaceae</taxon>
        <taxon>Roseateles</taxon>
    </lineage>
</organism>
<feature type="domain" description="YcaO" evidence="1">
    <location>
        <begin position="267"/>
        <end position="654"/>
    </location>
</feature>
<reference evidence="2 3" key="1">
    <citation type="submission" date="2024-09" db="EMBL/GenBank/DDBJ databases">
        <title>Novel species of the genus Pelomonas and Roseateles isolated from streams.</title>
        <authorList>
            <person name="Lu H."/>
        </authorList>
    </citation>
    <scope>NUCLEOTIDE SEQUENCE [LARGE SCALE GENOMIC DNA]</scope>
    <source>
        <strain evidence="2 3">BYS96W</strain>
    </source>
</reference>
<dbReference type="Gene3D" id="3.30.1330.230">
    <property type="match status" value="1"/>
</dbReference>
<accession>A0ABW7GA78</accession>
<sequence length="654" mass="72195">MNITAPTLKSQAWTLVHDASSDALWPALRAATDRQHALADAPLPQAGERCLLVFDLRRAPEALAWQARARRAGADLLLLGLEPGSASFGPHVAPAQDDAPCLGCLMRWTQLNLNQPQHWSAEAHAPADLARQSQAPLGPAGHTMFTHLLAQVLADPSQLDGRVLRLNWERLTTDHHRLHRHPGCPDCQPLPADNAELARLTLQSQPLAPNGRGRVPNPRLNVAALRDNFLDHRTGVIKHLFHDLNSELMPMVVAEMSLPGSSVAESGYGRTESREGSELVAMLEALERFCGHEPRRHGGATRGSFEALRRQYGDAVVDPRTFVLHEAEQMAQPSFDLEPYSEALAFNWAWGWSMRQQRPVLVPEQMVYYRLGDTPVQPLNRFVYETSSGCALGGCVEEAALYGLMEVLERDAYLTSWYGRIAPRALQLDAVADERVAALVARSRAQGYEVHAFDMRLDIDVPLVWALIVDPRADAPVKSYCASAGHARWEQALFAALVEVTTSMGVYQVSMPPLRERALAMARDPWQVRSMADHVLLYSLPEVYPRLSFLFDGPPAQPLPAPEPAATDVRDELLRRVQQTLAVASDVIVVNQSWAPMQALNLHCVKVLAPGLTPVTFGHQHRRCALPRLNAARRARGLAPMAAGDINPEPHNFP</sequence>
<keyword evidence="3" id="KW-1185">Reference proteome</keyword>
<protein>
    <submittedName>
        <fullName evidence="2">TOMM leader peptide-binding protein</fullName>
    </submittedName>
</protein>
<comment type="caution">
    <text evidence="2">The sequence shown here is derived from an EMBL/GenBank/DDBJ whole genome shotgun (WGS) entry which is preliminary data.</text>
</comment>
<dbReference type="EMBL" id="JBIGIA010000015">
    <property type="protein sequence ID" value="MFG6458828.1"/>
    <property type="molecule type" value="Genomic_DNA"/>
</dbReference>
<dbReference type="PANTHER" id="PTHR37809">
    <property type="entry name" value="RIBOSOMAL PROTEIN S12 METHYLTHIOTRANSFERASE ACCESSORY FACTOR YCAO"/>
    <property type="match status" value="1"/>
</dbReference>
<evidence type="ECO:0000313" key="2">
    <source>
        <dbReference type="EMBL" id="MFG6458828.1"/>
    </source>
</evidence>
<dbReference type="Gene3D" id="3.40.50.720">
    <property type="entry name" value="NAD(P)-binding Rossmann-like Domain"/>
    <property type="match status" value="1"/>
</dbReference>
<dbReference type="Gene3D" id="3.30.40.250">
    <property type="match status" value="1"/>
</dbReference>